<proteinExistence type="predicted"/>
<dbReference type="KEGG" id="lant:TUM19329_07830"/>
<dbReference type="Proteomes" id="UP000502894">
    <property type="component" value="Chromosome"/>
</dbReference>
<organism evidence="1 2">
    <name type="scientific">Legionella antarctica</name>
    <dbReference type="NCBI Taxonomy" id="2708020"/>
    <lineage>
        <taxon>Bacteria</taxon>
        <taxon>Pseudomonadati</taxon>
        <taxon>Pseudomonadota</taxon>
        <taxon>Gammaproteobacteria</taxon>
        <taxon>Legionellales</taxon>
        <taxon>Legionellaceae</taxon>
        <taxon>Legionella</taxon>
    </lineage>
</organism>
<sequence length="366" mass="41689">MYFIKGLQLFVLITFLSASLYAEKPPTATITLSNSYETIGLIKEAHKIILRVDESIAKLMYLAMNVIAMEEFPPEIEAKFQAKKYKIATELHQLQLNLNVFRSDITITTYDDDTKSYLKFGLPNLTEEAANLYRTRIRTKQEAVEAIDVLKNLLNRVNVSLPSDLNDDSLKNFLVLKPTLVNSDLTQISFTHREDTVSLINALVDLKWRVTEHLNAVIRLAKIAAKGEQTQETLEALDLEYQSKVSDFFWPLIMEGYKLNTNISVYHDIKLVLPLPKGMHKDYFFPQIDLVTLQLEADNISSFTSTLSSLEHLRVAFSWSSLWIITNDAVLSDVVDSVYDFSKILSSLNLNTSQKALILKRIKSSK</sequence>
<gene>
    <name evidence="1" type="ORF">TUM19329_07830</name>
</gene>
<evidence type="ECO:0000313" key="2">
    <source>
        <dbReference type="Proteomes" id="UP000502894"/>
    </source>
</evidence>
<keyword evidence="2" id="KW-1185">Reference proteome</keyword>
<dbReference type="AlphaFoldDB" id="A0A6F8T325"/>
<dbReference type="RefSeq" id="WP_173236330.1">
    <property type="nucleotide sequence ID" value="NZ_AP022839.1"/>
</dbReference>
<accession>A0A6F8T325</accession>
<protein>
    <submittedName>
        <fullName evidence="1">Uncharacterized protein</fullName>
    </submittedName>
</protein>
<dbReference type="EMBL" id="AP022839">
    <property type="protein sequence ID" value="BCA94422.1"/>
    <property type="molecule type" value="Genomic_DNA"/>
</dbReference>
<name>A0A6F8T325_9GAMM</name>
<evidence type="ECO:0000313" key="1">
    <source>
        <dbReference type="EMBL" id="BCA94422.1"/>
    </source>
</evidence>
<reference evidence="1" key="1">
    <citation type="journal article" date="2020" name="Microbiol. Resour. Announc.">
        <title>Complete Genome Sequence of Novel Psychrotolerant Legionella Strain TUM19329, Isolated from Antarctic Lake Sediment.</title>
        <authorList>
            <person name="Shimada S."/>
            <person name="Nakai R."/>
            <person name="Aoki K."/>
            <person name="Shimoeda N."/>
            <person name="Ohno G."/>
            <person name="Miyazaki Y."/>
            <person name="Kudoh S."/>
            <person name="Imura S."/>
            <person name="Watanabe K."/>
            <person name="Ishii Y."/>
            <person name="Tateda K."/>
        </authorList>
    </citation>
    <scope>NUCLEOTIDE SEQUENCE [LARGE SCALE GENOMIC DNA]</scope>
    <source>
        <strain evidence="1">TUM19329</strain>
    </source>
</reference>